<dbReference type="PRINTS" id="PR00344">
    <property type="entry name" value="BCTRLSENSOR"/>
</dbReference>
<dbReference type="OrthoDB" id="3170569at2"/>
<dbReference type="Gene3D" id="1.10.287.130">
    <property type="match status" value="1"/>
</dbReference>
<keyword evidence="5 9" id="KW-0597">Phosphoprotein</keyword>
<dbReference type="SMART" id="SM00388">
    <property type="entry name" value="HisKA"/>
    <property type="match status" value="1"/>
</dbReference>
<dbReference type="CDD" id="cd16922">
    <property type="entry name" value="HATPase_EvgS-ArcB-TorS-like"/>
    <property type="match status" value="1"/>
</dbReference>
<dbReference type="CDD" id="cd17546">
    <property type="entry name" value="REC_hyHK_CKI1_RcsC-like"/>
    <property type="match status" value="1"/>
</dbReference>
<evidence type="ECO:0000256" key="3">
    <source>
        <dbReference type="ARBA" id="ARBA00006402"/>
    </source>
</evidence>
<accession>A0A3N0BKD3</accession>
<evidence type="ECO:0000256" key="5">
    <source>
        <dbReference type="ARBA" id="ARBA00022553"/>
    </source>
</evidence>
<proteinExistence type="inferred from homology"/>
<dbReference type="FunFam" id="3.30.565.10:FF:000010">
    <property type="entry name" value="Sensor histidine kinase RcsC"/>
    <property type="match status" value="1"/>
</dbReference>
<dbReference type="InterPro" id="IPR003594">
    <property type="entry name" value="HATPase_dom"/>
</dbReference>
<dbReference type="PROSITE" id="PS50109">
    <property type="entry name" value="HIS_KIN"/>
    <property type="match status" value="1"/>
</dbReference>
<comment type="similarity">
    <text evidence="3">In the N-terminal section; belongs to the phytochrome family.</text>
</comment>
<comment type="caution">
    <text evidence="14">The sequence shown here is derived from an EMBL/GenBank/DDBJ whole genome shotgun (WGS) entry which is preliminary data.</text>
</comment>
<dbReference type="AlphaFoldDB" id="A0A3N0BKD3"/>
<name>A0A3N0BKD3_9ACTN</name>
<dbReference type="SUPFAM" id="SSF52172">
    <property type="entry name" value="CheY-like"/>
    <property type="match status" value="1"/>
</dbReference>
<keyword evidence="7" id="KW-0902">Two-component regulatory system</keyword>
<keyword evidence="15" id="KW-1185">Reference proteome</keyword>
<evidence type="ECO:0000259" key="13">
    <source>
        <dbReference type="PROSITE" id="PS50110"/>
    </source>
</evidence>
<evidence type="ECO:0000256" key="9">
    <source>
        <dbReference type="PROSITE-ProRule" id="PRU00169"/>
    </source>
</evidence>
<dbReference type="Pfam" id="PF02518">
    <property type="entry name" value="HATPase_c"/>
    <property type="match status" value="1"/>
</dbReference>
<evidence type="ECO:0000256" key="4">
    <source>
        <dbReference type="ARBA" id="ARBA00012438"/>
    </source>
</evidence>
<dbReference type="Gene3D" id="3.30.565.10">
    <property type="entry name" value="Histidine kinase-like ATPase, C-terminal domain"/>
    <property type="match status" value="1"/>
</dbReference>
<dbReference type="GO" id="GO:0000155">
    <property type="term" value="F:phosphorelay sensor kinase activity"/>
    <property type="evidence" value="ECO:0007669"/>
    <property type="project" value="InterPro"/>
</dbReference>
<dbReference type="Gene3D" id="3.40.50.2300">
    <property type="match status" value="1"/>
</dbReference>
<evidence type="ECO:0000256" key="7">
    <source>
        <dbReference type="ARBA" id="ARBA00023012"/>
    </source>
</evidence>
<dbReference type="CDD" id="cd00082">
    <property type="entry name" value="HisKA"/>
    <property type="match status" value="1"/>
</dbReference>
<evidence type="ECO:0000313" key="14">
    <source>
        <dbReference type="EMBL" id="RNL48890.1"/>
    </source>
</evidence>
<evidence type="ECO:0000256" key="6">
    <source>
        <dbReference type="ARBA" id="ARBA00022777"/>
    </source>
</evidence>
<evidence type="ECO:0000259" key="12">
    <source>
        <dbReference type="PROSITE" id="PS50109"/>
    </source>
</evidence>
<dbReference type="Pfam" id="PF00512">
    <property type="entry name" value="HisKA"/>
    <property type="match status" value="1"/>
</dbReference>
<dbReference type="InterPro" id="IPR001789">
    <property type="entry name" value="Sig_transdc_resp-reg_receiver"/>
</dbReference>
<dbReference type="InterPro" id="IPR003661">
    <property type="entry name" value="HisK_dim/P_dom"/>
</dbReference>
<evidence type="ECO:0000313" key="15">
    <source>
        <dbReference type="Proteomes" id="UP000278632"/>
    </source>
</evidence>
<dbReference type="InterPro" id="IPR001638">
    <property type="entry name" value="Solute-binding_3/MltF_N"/>
</dbReference>
<organism evidence="14 15">
    <name type="scientific">Paraeggerthella hongkongensis</name>
    <dbReference type="NCBI Taxonomy" id="230658"/>
    <lineage>
        <taxon>Bacteria</taxon>
        <taxon>Bacillati</taxon>
        <taxon>Actinomycetota</taxon>
        <taxon>Coriobacteriia</taxon>
        <taxon>Eggerthellales</taxon>
        <taxon>Eggerthellaceae</taxon>
        <taxon>Paraeggerthella</taxon>
    </lineage>
</organism>
<dbReference type="SUPFAM" id="SSF53850">
    <property type="entry name" value="Periplasmic binding protein-like II"/>
    <property type="match status" value="2"/>
</dbReference>
<dbReference type="SMART" id="SM00062">
    <property type="entry name" value="PBPb"/>
    <property type="match status" value="1"/>
</dbReference>
<keyword evidence="10" id="KW-0472">Membrane</keyword>
<dbReference type="Pfam" id="PF00497">
    <property type="entry name" value="SBP_bac_3"/>
    <property type="match status" value="1"/>
</dbReference>
<dbReference type="Gene3D" id="3.40.190.10">
    <property type="entry name" value="Periplasmic binding protein-like II"/>
    <property type="match status" value="4"/>
</dbReference>
<evidence type="ECO:0000256" key="8">
    <source>
        <dbReference type="ARBA" id="ARBA00074306"/>
    </source>
</evidence>
<dbReference type="EC" id="2.7.13.3" evidence="4"/>
<feature type="modified residue" description="4-aspartylphosphate" evidence="9">
    <location>
        <position position="854"/>
    </location>
</feature>
<keyword evidence="10" id="KW-0812">Transmembrane</keyword>
<dbReference type="PANTHER" id="PTHR45339">
    <property type="entry name" value="HYBRID SIGNAL TRANSDUCTION HISTIDINE KINASE J"/>
    <property type="match status" value="1"/>
</dbReference>
<feature type="domain" description="Histidine kinase" evidence="12">
    <location>
        <begin position="561"/>
        <end position="782"/>
    </location>
</feature>
<reference evidence="15" key="1">
    <citation type="submission" date="2018-05" db="EMBL/GenBank/DDBJ databases">
        <title>Genome Sequencing of selected type strains of the family Eggerthellaceae.</title>
        <authorList>
            <person name="Danylec N."/>
            <person name="Stoll D.A."/>
            <person name="Doetsch A."/>
            <person name="Huch M."/>
        </authorList>
    </citation>
    <scope>NUCLEOTIDE SEQUENCE [LARGE SCALE GENOMIC DNA]</scope>
    <source>
        <strain evidence="15">DSM 16106</strain>
    </source>
</reference>
<feature type="domain" description="Response regulatory" evidence="13">
    <location>
        <begin position="802"/>
        <end position="923"/>
    </location>
</feature>
<dbReference type="InterPro" id="IPR036890">
    <property type="entry name" value="HATPase_C_sf"/>
</dbReference>
<dbReference type="GO" id="GO:0005886">
    <property type="term" value="C:plasma membrane"/>
    <property type="evidence" value="ECO:0007669"/>
    <property type="project" value="UniProtKB-SubCell"/>
</dbReference>
<dbReference type="Proteomes" id="UP000278632">
    <property type="component" value="Unassembled WGS sequence"/>
</dbReference>
<dbReference type="SUPFAM" id="SSF55874">
    <property type="entry name" value="ATPase domain of HSP90 chaperone/DNA topoisomerase II/histidine kinase"/>
    <property type="match status" value="1"/>
</dbReference>
<keyword evidence="6" id="KW-0808">Transferase</keyword>
<dbReference type="SUPFAM" id="SSF47384">
    <property type="entry name" value="Homodimeric domain of signal transducing histidine kinase"/>
    <property type="match status" value="1"/>
</dbReference>
<dbReference type="InterPro" id="IPR036097">
    <property type="entry name" value="HisK_dim/P_sf"/>
</dbReference>
<dbReference type="InterPro" id="IPR004358">
    <property type="entry name" value="Sig_transdc_His_kin-like_C"/>
</dbReference>
<evidence type="ECO:0000256" key="2">
    <source>
        <dbReference type="ARBA" id="ARBA00004236"/>
    </source>
</evidence>
<dbReference type="EMBL" id="QICD01000001">
    <property type="protein sequence ID" value="RNL48890.1"/>
    <property type="molecule type" value="Genomic_DNA"/>
</dbReference>
<comment type="subcellular location">
    <subcellularLocation>
        <location evidence="2">Cell membrane</location>
    </subcellularLocation>
</comment>
<dbReference type="InterPro" id="IPR005467">
    <property type="entry name" value="His_kinase_dom"/>
</dbReference>
<dbReference type="InterPro" id="IPR011006">
    <property type="entry name" value="CheY-like_superfamily"/>
</dbReference>
<keyword evidence="10" id="KW-1133">Transmembrane helix</keyword>
<feature type="signal peptide" evidence="11">
    <location>
        <begin position="1"/>
        <end position="27"/>
    </location>
</feature>
<keyword evidence="11" id="KW-0732">Signal</keyword>
<dbReference type="Pfam" id="PF00072">
    <property type="entry name" value="Response_reg"/>
    <property type="match status" value="1"/>
</dbReference>
<feature type="transmembrane region" description="Helical" evidence="10">
    <location>
        <begin position="511"/>
        <end position="532"/>
    </location>
</feature>
<dbReference type="RefSeq" id="WP_123190972.1">
    <property type="nucleotide sequence ID" value="NZ_QICD01000001.1"/>
</dbReference>
<comment type="catalytic activity">
    <reaction evidence="1">
        <text>ATP + protein L-histidine = ADP + protein N-phospho-L-histidine.</text>
        <dbReference type="EC" id="2.7.13.3"/>
    </reaction>
</comment>
<dbReference type="PROSITE" id="PS50110">
    <property type="entry name" value="RESPONSE_REGULATORY"/>
    <property type="match status" value="1"/>
</dbReference>
<feature type="chain" id="PRO_5018263536" description="Circadian input-output histidine kinase CikA" evidence="11">
    <location>
        <begin position="28"/>
        <end position="925"/>
    </location>
</feature>
<evidence type="ECO:0000256" key="10">
    <source>
        <dbReference type="SAM" id="Phobius"/>
    </source>
</evidence>
<sequence>MKKLGSFILACAFACVLTAMGTGLAFADESSDRAPLRVLFPQTEGFSMTDEDGTHHGLVVDYLNEIAKYTGWEYEYVPVSGDSSLDSFLSGEYDLLGGTYYVAAATSKIAYPEYSCGPSKSVLFSRWDDESIRGYEYADLNGKTIAVAARAAENLRRLEGFLATENIDCTIEKYTSDQFVDGSLRYLLDSGEVDLLLGSAVENTGAYRPAVVFDGQPHYLVTTAGNQEVLDGLNWALEHIMEANPSFAEEAYVRNFPDADINMYHVNHQERRYVENKKSITVALPRDYSPLSIGDGSGGERMDGVACRFLDRVEAFSGLNVDCLYVESYAAALDAVRSGEADMLGFFLGGEDDAIEAGLALSSPYATLSNLIARNKLVSYPSEDLRYVALEGTQVPDDVPAEDVLYVRTEHEALNMVDKGRADVVFGLSAQIEGALQQGAYSNVVPVSLTNSVTDICFALPRPADPDLLTVVNKSLNSMPVDEKTAAIEEHRIAAGYGTLKLIDYLNANPMLVAGLAATAVLLILIVAVAVTRSRLRAADMRVEAERVAAEGRAKSEFLSRMSHEIRTPMNAVVGITDVLDMQKDDPEALRKNIARLRASSDYLLGLLNDVLDTSRVESGMMDIAHEPFSLAEVVAELQDMMQAQADARAVDLQVMTEISHEGVMGDSLRLKQVLSNLLSNAIKFTPAGGVVRLIVKETDFDGERVTLFFGVGDSGVGIAPEDQKRIFEAFTQVGSTAAKSQGTGLGLPLCQSLVRLMGGELQVRSELGSGSEFSFSLVFAIGTPESRRDRSVDRELFKGFHILLVEDGSVNAAITTNVLELHGARVTWAIDGQQAVDHFAESRLGEFDAVLMDMRMPVMDGVEATRAIRLLPRSDAREIPIVAMTANAFKESADAAHDAGMNEFVTKPLDIDELFDVLDRLLKR</sequence>
<dbReference type="PANTHER" id="PTHR45339:SF1">
    <property type="entry name" value="HYBRID SIGNAL TRANSDUCTION HISTIDINE KINASE J"/>
    <property type="match status" value="1"/>
</dbReference>
<evidence type="ECO:0000256" key="1">
    <source>
        <dbReference type="ARBA" id="ARBA00000085"/>
    </source>
</evidence>
<dbReference type="SMART" id="SM00448">
    <property type="entry name" value="REC"/>
    <property type="match status" value="1"/>
</dbReference>
<gene>
    <name evidence="14" type="ORF">DMP08_00020</name>
</gene>
<dbReference type="SMART" id="SM00387">
    <property type="entry name" value="HATPase_c"/>
    <property type="match status" value="1"/>
</dbReference>
<evidence type="ECO:0000256" key="11">
    <source>
        <dbReference type="SAM" id="SignalP"/>
    </source>
</evidence>
<keyword evidence="6" id="KW-0418">Kinase</keyword>
<protein>
    <recommendedName>
        <fullName evidence="8">Circadian input-output histidine kinase CikA</fullName>
        <ecNumber evidence="4">2.7.13.3</ecNumber>
    </recommendedName>
</protein>